<dbReference type="PANTHER" id="PTHR11638">
    <property type="entry name" value="ATP-DEPENDENT CLP PROTEASE"/>
    <property type="match status" value="1"/>
</dbReference>
<dbReference type="EMBL" id="KL662105">
    <property type="protein sequence ID" value="KFM24091.1"/>
    <property type="molecule type" value="Genomic_DNA"/>
</dbReference>
<dbReference type="Gene3D" id="1.10.8.60">
    <property type="match status" value="1"/>
</dbReference>
<dbReference type="GO" id="GO:0016887">
    <property type="term" value="F:ATP hydrolysis activity"/>
    <property type="evidence" value="ECO:0007669"/>
    <property type="project" value="TreeGrafter"/>
</dbReference>
<gene>
    <name evidence="5" type="ORF">F751_1356</name>
</gene>
<feature type="region of interest" description="Disordered" evidence="3">
    <location>
        <begin position="169"/>
        <end position="192"/>
    </location>
</feature>
<keyword evidence="2" id="KW-0067">ATP-binding</keyword>
<dbReference type="Pfam" id="PF10431">
    <property type="entry name" value="ClpB_D2-small"/>
    <property type="match status" value="1"/>
</dbReference>
<name>A0A087SED7_AUXPR</name>
<dbReference type="PANTHER" id="PTHR11638:SF18">
    <property type="entry name" value="HEAT SHOCK PROTEIN 104"/>
    <property type="match status" value="1"/>
</dbReference>
<keyword evidence="1" id="KW-0547">Nucleotide-binding</keyword>
<evidence type="ECO:0000256" key="3">
    <source>
        <dbReference type="SAM" id="MobiDB-lite"/>
    </source>
</evidence>
<sequence length="192" mass="20096">MERFPPELLNRLDDIVVFERLAPQHLHAIAELEIAALARRLEPLGILGLTVRAGHACSRRPGGVTQMHPTPEASLRCHAPPNPSTPHPQASAELRAFLAREACADGRGARGLRTLVSGLLADAVADALLTGQVSRGQGVHLTLVADGQVGVQSLPAAAAPLENNVVPAAPTAGSVPSVERRADRGQDAWTPA</sequence>
<accession>A0A087SED7</accession>
<dbReference type="GO" id="GO:0034605">
    <property type="term" value="P:cellular response to heat"/>
    <property type="evidence" value="ECO:0007669"/>
    <property type="project" value="TreeGrafter"/>
</dbReference>
<dbReference type="GeneID" id="23612747"/>
<proteinExistence type="predicted"/>
<dbReference type="SMART" id="SM01086">
    <property type="entry name" value="ClpB_D2-small"/>
    <property type="match status" value="1"/>
</dbReference>
<evidence type="ECO:0000313" key="5">
    <source>
        <dbReference type="EMBL" id="KFM24091.1"/>
    </source>
</evidence>
<dbReference type="AlphaFoldDB" id="A0A087SED7"/>
<organism evidence="5 6">
    <name type="scientific">Auxenochlorella protothecoides</name>
    <name type="common">Green microalga</name>
    <name type="synonym">Chlorella protothecoides</name>
    <dbReference type="NCBI Taxonomy" id="3075"/>
    <lineage>
        <taxon>Eukaryota</taxon>
        <taxon>Viridiplantae</taxon>
        <taxon>Chlorophyta</taxon>
        <taxon>core chlorophytes</taxon>
        <taxon>Trebouxiophyceae</taxon>
        <taxon>Chlorellales</taxon>
        <taxon>Chlorellaceae</taxon>
        <taxon>Auxenochlorella</taxon>
    </lineage>
</organism>
<dbReference type="RefSeq" id="XP_011396977.1">
    <property type="nucleotide sequence ID" value="XM_011398675.1"/>
</dbReference>
<evidence type="ECO:0000313" key="6">
    <source>
        <dbReference type="Proteomes" id="UP000028924"/>
    </source>
</evidence>
<reference evidence="5 6" key="1">
    <citation type="journal article" date="2014" name="BMC Genomics">
        <title>Oil accumulation mechanisms of the oleaginous microalga Chlorella protothecoides revealed through its genome, transcriptomes, and proteomes.</title>
        <authorList>
            <person name="Gao C."/>
            <person name="Wang Y."/>
            <person name="Shen Y."/>
            <person name="Yan D."/>
            <person name="He X."/>
            <person name="Dai J."/>
            <person name="Wu Q."/>
        </authorList>
    </citation>
    <scope>NUCLEOTIDE SEQUENCE [LARGE SCALE GENOMIC DNA]</scope>
    <source>
        <strain evidence="5 6">0710</strain>
    </source>
</reference>
<evidence type="ECO:0000256" key="1">
    <source>
        <dbReference type="ARBA" id="ARBA00022741"/>
    </source>
</evidence>
<protein>
    <recommendedName>
        <fullName evidence="4">Clp ATPase C-terminal domain-containing protein</fullName>
    </recommendedName>
</protein>
<dbReference type="KEGG" id="apro:F751_1356"/>
<dbReference type="GO" id="GO:0005524">
    <property type="term" value="F:ATP binding"/>
    <property type="evidence" value="ECO:0007669"/>
    <property type="project" value="UniProtKB-KW"/>
</dbReference>
<evidence type="ECO:0000256" key="2">
    <source>
        <dbReference type="ARBA" id="ARBA00022840"/>
    </source>
</evidence>
<dbReference type="Proteomes" id="UP000028924">
    <property type="component" value="Unassembled WGS sequence"/>
</dbReference>
<feature type="domain" description="Clp ATPase C-terminal" evidence="4">
    <location>
        <begin position="21"/>
        <end position="151"/>
    </location>
</feature>
<keyword evidence="6" id="KW-1185">Reference proteome</keyword>
<dbReference type="InterPro" id="IPR019489">
    <property type="entry name" value="Clp_ATPase_C"/>
</dbReference>
<dbReference type="InterPro" id="IPR050130">
    <property type="entry name" value="ClpA_ClpB"/>
</dbReference>
<evidence type="ECO:0000259" key="4">
    <source>
        <dbReference type="SMART" id="SM01086"/>
    </source>
</evidence>
<dbReference type="GO" id="GO:0005737">
    <property type="term" value="C:cytoplasm"/>
    <property type="evidence" value="ECO:0007669"/>
    <property type="project" value="TreeGrafter"/>
</dbReference>